<proteinExistence type="predicted"/>
<dbReference type="InParanoid" id="A0A409YP93"/>
<keyword evidence="2" id="KW-1185">Reference proteome</keyword>
<accession>A0A409YP93</accession>
<evidence type="ECO:0000313" key="2">
    <source>
        <dbReference type="Proteomes" id="UP000284842"/>
    </source>
</evidence>
<reference evidence="1 2" key="1">
    <citation type="journal article" date="2018" name="Evol. Lett.">
        <title>Horizontal gene cluster transfer increased hallucinogenic mushroom diversity.</title>
        <authorList>
            <person name="Reynolds H.T."/>
            <person name="Vijayakumar V."/>
            <person name="Gluck-Thaler E."/>
            <person name="Korotkin H.B."/>
            <person name="Matheny P.B."/>
            <person name="Slot J.C."/>
        </authorList>
    </citation>
    <scope>NUCLEOTIDE SEQUENCE [LARGE SCALE GENOMIC DNA]</scope>
    <source>
        <strain evidence="1 2">2629</strain>
    </source>
</reference>
<gene>
    <name evidence="1" type="ORF">CVT24_007132</name>
</gene>
<dbReference type="AlphaFoldDB" id="A0A409YP93"/>
<evidence type="ECO:0000313" key="1">
    <source>
        <dbReference type="EMBL" id="PPR04754.1"/>
    </source>
</evidence>
<comment type="caution">
    <text evidence="1">The sequence shown here is derived from an EMBL/GenBank/DDBJ whole genome shotgun (WGS) entry which is preliminary data.</text>
</comment>
<dbReference type="EMBL" id="NHTK01000895">
    <property type="protein sequence ID" value="PPR04754.1"/>
    <property type="molecule type" value="Genomic_DNA"/>
</dbReference>
<protein>
    <submittedName>
        <fullName evidence="1">Uncharacterized protein</fullName>
    </submittedName>
</protein>
<name>A0A409YP93_9AGAR</name>
<dbReference type="OrthoDB" id="3067340at2759"/>
<sequence>MDYLAKYSHLLWYTLLDEWKKAAEINRFTLSRKAADVPLSKLIALKYHKIVDAILIGEVIERRLEKLMCQFELTGFILIRFLYYYDAKLSGSAIICIIFPNPGFEPDDLDFYLEAKHESAALEFLRNHGYIISAPIYDNSRTSTNLPAGPYPIYSAPNTNTYTRLYRLFLPKPYTKTINIVISKGRAILPILGFHSSGVMNYMAHHGLVILYPETTFKRISIPNAPDSIYSMDARTIAAIDKYKNRNWTFKRTNELSSVPHNCTADPYCAQTIRSLHDKAVLHIPSTDLAMAPGYSAYKALKSDANRALWMLSGGKHCYEGSNCDNVGFAYVDATEILASSAAKTEKHQFI</sequence>
<dbReference type="Proteomes" id="UP000284842">
    <property type="component" value="Unassembled WGS sequence"/>
</dbReference>
<organism evidence="1 2">
    <name type="scientific">Panaeolus cyanescens</name>
    <dbReference type="NCBI Taxonomy" id="181874"/>
    <lineage>
        <taxon>Eukaryota</taxon>
        <taxon>Fungi</taxon>
        <taxon>Dikarya</taxon>
        <taxon>Basidiomycota</taxon>
        <taxon>Agaricomycotina</taxon>
        <taxon>Agaricomycetes</taxon>
        <taxon>Agaricomycetidae</taxon>
        <taxon>Agaricales</taxon>
        <taxon>Agaricineae</taxon>
        <taxon>Galeropsidaceae</taxon>
        <taxon>Panaeolus</taxon>
    </lineage>
</organism>